<evidence type="ECO:0000313" key="3">
    <source>
        <dbReference type="Proteomes" id="UP000663090"/>
    </source>
</evidence>
<dbReference type="SUPFAM" id="SSF52096">
    <property type="entry name" value="ClpP/crotonase"/>
    <property type="match status" value="1"/>
</dbReference>
<dbReference type="EMBL" id="CP071091">
    <property type="protein sequence ID" value="QSQ15790.1"/>
    <property type="molecule type" value="Genomic_DNA"/>
</dbReference>
<dbReference type="InterPro" id="IPR029045">
    <property type="entry name" value="ClpP/crotonase-like_dom_sf"/>
</dbReference>
<proteinExistence type="predicted"/>
<organism evidence="2 3">
    <name type="scientific">Myxococcus landrumensis</name>
    <dbReference type="NCBI Taxonomy" id="2813577"/>
    <lineage>
        <taxon>Bacteria</taxon>
        <taxon>Pseudomonadati</taxon>
        <taxon>Myxococcota</taxon>
        <taxon>Myxococcia</taxon>
        <taxon>Myxococcales</taxon>
        <taxon>Cystobacterineae</taxon>
        <taxon>Myxococcaceae</taxon>
        <taxon>Myxococcus</taxon>
    </lineage>
</organism>
<dbReference type="Pfam" id="PF03572">
    <property type="entry name" value="Peptidase_S41"/>
    <property type="match status" value="1"/>
</dbReference>
<name>A0ABX7NDV9_9BACT</name>
<evidence type="ECO:0000313" key="2">
    <source>
        <dbReference type="EMBL" id="QSQ15790.1"/>
    </source>
</evidence>
<feature type="domain" description="Tail specific protease" evidence="1">
    <location>
        <begin position="528"/>
        <end position="720"/>
    </location>
</feature>
<dbReference type="SMART" id="SM00245">
    <property type="entry name" value="TSPc"/>
    <property type="match status" value="1"/>
</dbReference>
<reference evidence="2 3" key="1">
    <citation type="submission" date="2021-02" db="EMBL/GenBank/DDBJ databases">
        <title>De Novo genome assembly of isolated myxobacteria.</title>
        <authorList>
            <person name="Stevens D.C."/>
        </authorList>
    </citation>
    <scope>NUCLEOTIDE SEQUENCE [LARGE SCALE GENOMIC DNA]</scope>
    <source>
        <strain evidence="2 3">SCHIC003</strain>
    </source>
</reference>
<accession>A0ABX7NDV9</accession>
<gene>
    <name evidence="2" type="ORF">JY572_06955</name>
</gene>
<protein>
    <submittedName>
        <fullName evidence="2">Peptidase S41</fullName>
    </submittedName>
</protein>
<dbReference type="Proteomes" id="UP000663090">
    <property type="component" value="Chromosome"/>
</dbReference>
<evidence type="ECO:0000259" key="1">
    <source>
        <dbReference type="SMART" id="SM00245"/>
    </source>
</evidence>
<sequence>MSSIRHLLLHGASWARRGQRQGRLTAVLLTLTGGGAWGQAQSSAERWCDFGQAGPTTSLPAPVAMSAAHGQARFFGTGPSYNDADLALVRVLEGASVDWDVAATHYADRVEGVCALDVSSKSLRPARVLMLGAIAVIRPGTGDLPLPRHARAAIIDLRELPAAPGLEEALARAIGVVSTAPVTRLSERVRHHVGMTDEVVPEEEYPIYTNYVDLRAREPHAATGRSELPVTLLTGPALAPAAARFAVDLRMARRAWLVGSPVHTAVAESKWMPVRARGMLVRTARLEDAQGAAPDVIPADLSLSRFGLGAASSESLPSARVLQAAAFLGAPPPVDRTAPVTRNAPPKRFALEVPPPSEASSGIARADLLIFHGATRLFFPYFDVVGDGIDGRLLEMLASVDAVPVTQVAQTHRLLLRFSEVLQDGHAFVYARGTPPPVGYFGVLLDDVAGEPVVLRSELTEVHPGDTLTSIEGQPMSEWLATEMAHTSAATPGFKREVAARRLINMNGPKTFGLRGVDGVTRFVQVQPHPRMVLGPPSLREAGSLADLGAPDLHYINLANQVLANDAKFRTALTAAQGARGLVLDMRGYPGLESYDAQRRLIPTTFFTSYLMYPVWAGPESFEFQGDSYPMEPRSNPSYAGPIVLLVGPRSVSAAEDFSMVMTGARRVTVIGRRSAGTNGAISQLLLPGYMVAWFTGMKVLFPDGSRFHGVGIVPDIEAAPTASDIAAGRDTELLRAIEYLRTGQ</sequence>
<dbReference type="InterPro" id="IPR005151">
    <property type="entry name" value="Tail-specific_protease"/>
</dbReference>
<keyword evidence="3" id="KW-1185">Reference proteome</keyword>
<dbReference type="Gene3D" id="3.90.226.10">
    <property type="entry name" value="2-enoyl-CoA Hydratase, Chain A, domain 1"/>
    <property type="match status" value="1"/>
</dbReference>